<dbReference type="EMBL" id="JBBMFK010000038">
    <property type="protein sequence ID" value="MEQ2444957.1"/>
    <property type="molecule type" value="Genomic_DNA"/>
</dbReference>
<dbReference type="Proteomes" id="UP001464378">
    <property type="component" value="Unassembled WGS sequence"/>
</dbReference>
<evidence type="ECO:0000313" key="3">
    <source>
        <dbReference type="Proteomes" id="UP001464378"/>
    </source>
</evidence>
<protein>
    <submittedName>
        <fullName evidence="2">Uncharacterized protein</fullName>
    </submittedName>
</protein>
<gene>
    <name evidence="2" type="ORF">WMO64_16005</name>
</gene>
<keyword evidence="3" id="KW-1185">Reference proteome</keyword>
<feature type="transmembrane region" description="Helical" evidence="1">
    <location>
        <begin position="16"/>
        <end position="37"/>
    </location>
</feature>
<keyword evidence="1" id="KW-0812">Transmembrane</keyword>
<sequence length="219" mass="25292">MEFQQLISYLNDNSGAMTFLVTAVYVVATIFICWANIQSANASKAQLKEMQRQFYSINRPIVSVEIVYLRRVFWALRFTNHGTQTAFNTKIILDSDFIESLSEPRFLKIVKDNNNKIRTIGINQSYDLFIGGNDFRKRDSQVPIKGQIIYRGINDSVYAEDFEIETQNYATFFSINSDSEDLMEKLKEQNGELKKISSSLQLLATKAANKMHKENKKRK</sequence>
<evidence type="ECO:0000256" key="1">
    <source>
        <dbReference type="SAM" id="Phobius"/>
    </source>
</evidence>
<evidence type="ECO:0000313" key="2">
    <source>
        <dbReference type="EMBL" id="MEQ2444957.1"/>
    </source>
</evidence>
<name>A0ABV1ECA6_9FIRM</name>
<proteinExistence type="predicted"/>
<organism evidence="2 3">
    <name type="scientific">Pseudoflavonifractor intestinihominis</name>
    <dbReference type="NCBI Taxonomy" id="3133171"/>
    <lineage>
        <taxon>Bacteria</taxon>
        <taxon>Bacillati</taxon>
        <taxon>Bacillota</taxon>
        <taxon>Clostridia</taxon>
        <taxon>Eubacteriales</taxon>
        <taxon>Oscillospiraceae</taxon>
        <taxon>Pseudoflavonifractor</taxon>
    </lineage>
</organism>
<reference evidence="2 3" key="1">
    <citation type="submission" date="2024-03" db="EMBL/GenBank/DDBJ databases">
        <title>Human intestinal bacterial collection.</title>
        <authorList>
            <person name="Pauvert C."/>
            <person name="Hitch T.C.A."/>
            <person name="Clavel T."/>
        </authorList>
    </citation>
    <scope>NUCLEOTIDE SEQUENCE [LARGE SCALE GENOMIC DNA]</scope>
    <source>
        <strain evidence="2 3">CLA-AP-H29</strain>
    </source>
</reference>
<comment type="caution">
    <text evidence="2">The sequence shown here is derived from an EMBL/GenBank/DDBJ whole genome shotgun (WGS) entry which is preliminary data.</text>
</comment>
<keyword evidence="1" id="KW-0472">Membrane</keyword>
<dbReference type="RefSeq" id="WP_006575159.1">
    <property type="nucleotide sequence ID" value="NZ_JBBMFK010000038.1"/>
</dbReference>
<keyword evidence="1" id="KW-1133">Transmembrane helix</keyword>
<accession>A0ABV1ECA6</accession>